<evidence type="ECO:0000259" key="2">
    <source>
        <dbReference type="PROSITE" id="PS50164"/>
    </source>
</evidence>
<dbReference type="EMBL" id="JAZDQU010000002">
    <property type="protein sequence ID" value="MEE1885314.1"/>
    <property type="molecule type" value="Genomic_DNA"/>
</dbReference>
<dbReference type="InterPro" id="IPR050190">
    <property type="entry name" value="UPF0213_domain"/>
</dbReference>
<accession>A0ABU7H234</accession>
<dbReference type="RefSeq" id="WP_330146213.1">
    <property type="nucleotide sequence ID" value="NZ_JAZDQU010000002.1"/>
</dbReference>
<comment type="similarity">
    <text evidence="1">Belongs to the UPF0213 family.</text>
</comment>
<sequence>MKKWFYVYVIELCNGRLYIGCTNNLREGLEKHNQGRNRVTKKLLPLKLCWVCSYPKLKMALSFEAFLKSSSGRDFAKKHFISEVNSS</sequence>
<dbReference type="PANTHER" id="PTHR34477:SF1">
    <property type="entry name" value="UPF0213 PROTEIN YHBQ"/>
    <property type="match status" value="1"/>
</dbReference>
<name>A0ABU7H234_9SPHI</name>
<feature type="domain" description="GIY-YIG" evidence="2">
    <location>
        <begin position="3"/>
        <end position="77"/>
    </location>
</feature>
<dbReference type="SUPFAM" id="SSF82771">
    <property type="entry name" value="GIY-YIG endonuclease"/>
    <property type="match status" value="1"/>
</dbReference>
<keyword evidence="4" id="KW-1185">Reference proteome</keyword>
<dbReference type="InterPro" id="IPR000305">
    <property type="entry name" value="GIY-YIG_endonuc"/>
</dbReference>
<comment type="caution">
    <text evidence="3">The sequence shown here is derived from an EMBL/GenBank/DDBJ whole genome shotgun (WGS) entry which is preliminary data.</text>
</comment>
<evidence type="ECO:0000313" key="4">
    <source>
        <dbReference type="Proteomes" id="UP001337681"/>
    </source>
</evidence>
<proteinExistence type="inferred from homology"/>
<dbReference type="Gene3D" id="3.40.1440.10">
    <property type="entry name" value="GIY-YIG endonuclease"/>
    <property type="match status" value="1"/>
</dbReference>
<evidence type="ECO:0000313" key="3">
    <source>
        <dbReference type="EMBL" id="MEE1885314.1"/>
    </source>
</evidence>
<gene>
    <name evidence="3" type="ORF">VRU49_07765</name>
</gene>
<dbReference type="InterPro" id="IPR035901">
    <property type="entry name" value="GIY-YIG_endonuc_sf"/>
</dbReference>
<dbReference type="Proteomes" id="UP001337681">
    <property type="component" value="Unassembled WGS sequence"/>
</dbReference>
<protein>
    <submittedName>
        <fullName evidence="3">GIY-YIG nuclease family protein</fullName>
    </submittedName>
</protein>
<evidence type="ECO:0000256" key="1">
    <source>
        <dbReference type="ARBA" id="ARBA00007435"/>
    </source>
</evidence>
<reference evidence="3 4" key="1">
    <citation type="submission" date="2024-01" db="EMBL/GenBank/DDBJ databases">
        <title>Pedobacter sp. nov., isolated from oil-contaminated soil.</title>
        <authorList>
            <person name="Le N.T.T."/>
        </authorList>
    </citation>
    <scope>NUCLEOTIDE SEQUENCE [LARGE SCALE GENOMIC DNA]</scope>
    <source>
        <strain evidence="3 4">VNH31</strain>
    </source>
</reference>
<dbReference type="Pfam" id="PF01541">
    <property type="entry name" value="GIY-YIG"/>
    <property type="match status" value="1"/>
</dbReference>
<organism evidence="3 4">
    <name type="scientific">Pedobacter flavus</name>
    <dbReference type="NCBI Taxonomy" id="3113906"/>
    <lineage>
        <taxon>Bacteria</taxon>
        <taxon>Pseudomonadati</taxon>
        <taxon>Bacteroidota</taxon>
        <taxon>Sphingobacteriia</taxon>
        <taxon>Sphingobacteriales</taxon>
        <taxon>Sphingobacteriaceae</taxon>
        <taxon>Pedobacter</taxon>
    </lineage>
</organism>
<dbReference type="PROSITE" id="PS50164">
    <property type="entry name" value="GIY_YIG"/>
    <property type="match status" value="1"/>
</dbReference>
<dbReference type="PANTHER" id="PTHR34477">
    <property type="entry name" value="UPF0213 PROTEIN YHBQ"/>
    <property type="match status" value="1"/>
</dbReference>